<evidence type="ECO:0000313" key="2">
    <source>
        <dbReference type="Proteomes" id="UP000789920"/>
    </source>
</evidence>
<reference evidence="1" key="1">
    <citation type="submission" date="2021-06" db="EMBL/GenBank/DDBJ databases">
        <authorList>
            <person name="Kallberg Y."/>
            <person name="Tangrot J."/>
            <person name="Rosling A."/>
        </authorList>
    </citation>
    <scope>NUCLEOTIDE SEQUENCE</scope>
    <source>
        <strain evidence="1">MA461A</strain>
    </source>
</reference>
<gene>
    <name evidence="1" type="ORF">RPERSI_LOCUS5018</name>
</gene>
<organism evidence="1 2">
    <name type="scientific">Racocetra persica</name>
    <dbReference type="NCBI Taxonomy" id="160502"/>
    <lineage>
        <taxon>Eukaryota</taxon>
        <taxon>Fungi</taxon>
        <taxon>Fungi incertae sedis</taxon>
        <taxon>Mucoromycota</taxon>
        <taxon>Glomeromycotina</taxon>
        <taxon>Glomeromycetes</taxon>
        <taxon>Diversisporales</taxon>
        <taxon>Gigasporaceae</taxon>
        <taxon>Racocetra</taxon>
    </lineage>
</organism>
<accession>A0ACA9MA53</accession>
<protein>
    <submittedName>
        <fullName evidence="1">23355_t:CDS:1</fullName>
    </submittedName>
</protein>
<comment type="caution">
    <text evidence="1">The sequence shown here is derived from an EMBL/GenBank/DDBJ whole genome shotgun (WGS) entry which is preliminary data.</text>
</comment>
<name>A0ACA9MA53_9GLOM</name>
<proteinExistence type="predicted"/>
<keyword evidence="2" id="KW-1185">Reference proteome</keyword>
<dbReference type="Proteomes" id="UP000789920">
    <property type="component" value="Unassembled WGS sequence"/>
</dbReference>
<dbReference type="EMBL" id="CAJVQC010007351">
    <property type="protein sequence ID" value="CAG8577948.1"/>
    <property type="molecule type" value="Genomic_DNA"/>
</dbReference>
<evidence type="ECO:0000313" key="1">
    <source>
        <dbReference type="EMBL" id="CAG8577948.1"/>
    </source>
</evidence>
<sequence length="172" mass="20067">MNVYFQEETYSKIKNLVSKREISRFINEAVEEKLQQRQQQKKEELRQKLIAGYKSNARNEKLKKELQGLEEASLEDVFTKLDKAEKKDDNDEQNEYDDKTVAVPLTTDNVEKIELFEVFIKNTPETGLDCPSKILLNYPFTLDKELRLVKKLGVAGKEIMDKVKKAWGFAFV</sequence>